<dbReference type="SUPFAM" id="SSF52540">
    <property type="entry name" value="P-loop containing nucleoside triphosphate hydrolases"/>
    <property type="match status" value="1"/>
</dbReference>
<accession>A0A2W4W6P8</accession>
<sequence>MEDKIRYKEILLPSEEPFLNYSVGESKSLAPLSLVNIFIGSNNCGKSRLLRSLFSINDFQYNTNHYSYKDLYSLLAELSMECRQAFHSGISEVGGISLEYIIEVLPSNLDNYIDGKSPIYKTIETIIEKLVLIDSHTATINYMHFSDSSIPPLAKTVSDSIKKSAKKFKQKFNDLNINQNLENEKHYYLPILRGMRPLDVDDQHLNFYGERTKWDYFRSSDSLTDKMQIFTGLELYQSLKEKLLGEPEERLLVRKFEDFLSANFFESKPVTLIPKEKSPKVVHIKIGNEPQYPIYQLGDGLQNLIICTFNIFTEKERCLFFIEEPDMFMHPSLQRSFLEVLSEYDQHQYFITSHSNHFLDMTIDFDNISVFHFSKHEDTQPQFHIRPSSPRDRQILLDLGVRNSSVFITNATIWVEGKTDRLYLKAYMKKYIDELKNSDHEKHSELIKLKEDYHYSFVEYQGANLTHWSFDPDEKETKEIKASYVCAHAFLIADGDVATKGDRKQVYTDMLGDRFYLLEVKEIENLIPVEILRKVVAEKFKEYEGNIEHINYEDYAKLDTPIGKYLDSLLKAIPEGKTVFAAINKSKIKSEGSGTIKSKGTFCDDAIKFMQNLECEWALNDDLKAICEKIFNHIITQNNNS</sequence>
<dbReference type="InterPro" id="IPR003959">
    <property type="entry name" value="ATPase_AAA_core"/>
</dbReference>
<dbReference type="InterPro" id="IPR027417">
    <property type="entry name" value="P-loop_NTPase"/>
</dbReference>
<reference evidence="2 3" key="1">
    <citation type="submission" date="2018-04" db="EMBL/GenBank/DDBJ databases">
        <authorList>
            <person name="Go L.Y."/>
            <person name="Mitchell J.A."/>
        </authorList>
    </citation>
    <scope>NUCLEOTIDE SEQUENCE [LARGE SCALE GENOMIC DNA]</scope>
    <source>
        <strain evidence="2">ULC066bin1</strain>
    </source>
</reference>
<evidence type="ECO:0000313" key="3">
    <source>
        <dbReference type="Proteomes" id="UP000249467"/>
    </source>
</evidence>
<dbReference type="AlphaFoldDB" id="A0A2W4W6P8"/>
<dbReference type="InterPro" id="IPR051396">
    <property type="entry name" value="Bact_Antivir_Def_Nuclease"/>
</dbReference>
<dbReference type="GO" id="GO:0005524">
    <property type="term" value="F:ATP binding"/>
    <property type="evidence" value="ECO:0007669"/>
    <property type="project" value="InterPro"/>
</dbReference>
<evidence type="ECO:0000313" key="2">
    <source>
        <dbReference type="EMBL" id="PZO40803.1"/>
    </source>
</evidence>
<dbReference type="Proteomes" id="UP000249467">
    <property type="component" value="Unassembled WGS sequence"/>
</dbReference>
<reference evidence="2 3" key="2">
    <citation type="submission" date="2018-06" db="EMBL/GenBank/DDBJ databases">
        <title>Metagenomic assembly of (sub)arctic Cyanobacteria and their associated microbiome from non-axenic cultures.</title>
        <authorList>
            <person name="Baurain D."/>
        </authorList>
    </citation>
    <scope>NUCLEOTIDE SEQUENCE [LARGE SCALE GENOMIC DNA]</scope>
    <source>
        <strain evidence="2">ULC066bin1</strain>
    </source>
</reference>
<dbReference type="GO" id="GO:0016887">
    <property type="term" value="F:ATP hydrolysis activity"/>
    <property type="evidence" value="ECO:0007669"/>
    <property type="project" value="InterPro"/>
</dbReference>
<name>A0A2W4W6P8_9CYAN</name>
<protein>
    <recommendedName>
        <fullName evidence="1">ATPase AAA-type core domain-containing protein</fullName>
    </recommendedName>
</protein>
<organism evidence="2 3">
    <name type="scientific">Pseudanabaena frigida</name>
    <dbReference type="NCBI Taxonomy" id="945775"/>
    <lineage>
        <taxon>Bacteria</taxon>
        <taxon>Bacillati</taxon>
        <taxon>Cyanobacteriota</taxon>
        <taxon>Cyanophyceae</taxon>
        <taxon>Pseudanabaenales</taxon>
        <taxon>Pseudanabaenaceae</taxon>
        <taxon>Pseudanabaena</taxon>
    </lineage>
</organism>
<comment type="caution">
    <text evidence="2">The sequence shown here is derived from an EMBL/GenBank/DDBJ whole genome shotgun (WGS) entry which is preliminary data.</text>
</comment>
<dbReference type="PANTHER" id="PTHR43581:SF4">
    <property type="entry name" value="ATP_GTP PHOSPHATASE"/>
    <property type="match status" value="1"/>
</dbReference>
<proteinExistence type="predicted"/>
<dbReference type="Pfam" id="PF13304">
    <property type="entry name" value="AAA_21"/>
    <property type="match status" value="1"/>
</dbReference>
<gene>
    <name evidence="2" type="ORF">DCF19_10855</name>
</gene>
<dbReference type="EMBL" id="QBML01000013">
    <property type="protein sequence ID" value="PZO40803.1"/>
    <property type="molecule type" value="Genomic_DNA"/>
</dbReference>
<dbReference type="PANTHER" id="PTHR43581">
    <property type="entry name" value="ATP/GTP PHOSPHATASE"/>
    <property type="match status" value="1"/>
</dbReference>
<feature type="domain" description="ATPase AAA-type core" evidence="1">
    <location>
        <begin position="35"/>
        <end position="360"/>
    </location>
</feature>
<evidence type="ECO:0000259" key="1">
    <source>
        <dbReference type="Pfam" id="PF13304"/>
    </source>
</evidence>
<dbReference type="Gene3D" id="3.40.50.300">
    <property type="entry name" value="P-loop containing nucleotide triphosphate hydrolases"/>
    <property type="match status" value="1"/>
</dbReference>